<evidence type="ECO:0000256" key="8">
    <source>
        <dbReference type="ARBA" id="ARBA00022840"/>
    </source>
</evidence>
<dbReference type="EMBL" id="JACXAH010000008">
    <property type="protein sequence ID" value="MBD1372090.1"/>
    <property type="molecule type" value="Genomic_DNA"/>
</dbReference>
<dbReference type="InterPro" id="IPR005074">
    <property type="entry name" value="Peptidase_C39"/>
</dbReference>
<dbReference type="GO" id="GO:0008234">
    <property type="term" value="F:cysteine-type peptidase activity"/>
    <property type="evidence" value="ECO:0007669"/>
    <property type="project" value="UniProtKB-KW"/>
</dbReference>
<dbReference type="InterPro" id="IPR011527">
    <property type="entry name" value="ABC1_TM_dom"/>
</dbReference>
<dbReference type="AlphaFoldDB" id="A0A926RSY1"/>
<feature type="transmembrane region" description="Helical" evidence="11">
    <location>
        <begin position="280"/>
        <end position="297"/>
    </location>
</feature>
<evidence type="ECO:0000256" key="11">
    <source>
        <dbReference type="SAM" id="Phobius"/>
    </source>
</evidence>
<dbReference type="CDD" id="cd18555">
    <property type="entry name" value="ABC_6TM_T1SS_like"/>
    <property type="match status" value="1"/>
</dbReference>
<dbReference type="SMART" id="SM00382">
    <property type="entry name" value="AAA"/>
    <property type="match status" value="1"/>
</dbReference>
<dbReference type="Pfam" id="PF00664">
    <property type="entry name" value="ABC_membrane"/>
    <property type="match status" value="1"/>
</dbReference>
<keyword evidence="7" id="KW-0645">Protease</keyword>
<keyword evidence="9 11" id="KW-1133">Transmembrane helix</keyword>
<feature type="domain" description="ABC transporter" evidence="12">
    <location>
        <begin position="482"/>
        <end position="713"/>
    </location>
</feature>
<sequence>MKEKKLRHRRRVPVIEQLQQTECGICCLAMIAGYYKKSVSFNDMHEFVSAGRDGVSLLNLRMLAEHLDFTAKVYKVNIGDLGQIRLPAVLYWENKHYVVLEKITKNAFVIIDPAFGRRKITPQQFEVAFSSYVLTCVPTEKFTQQKETNIWIPFFKILWEKPSLFLSILFITLFLQLITLGIPTLIQFVIDKVIQAQRMELLNTFLLGLALSLMFHTAFTYLRGKSLITLNNRLDEQMMKRFFRHLLQLPYQFFQLRSFGDLIFRANSLRVIRDILSNQLIKGVLDFSLLFVVLAYMFSQSMILTGFVVCLASLNIILMIWSRPRITEANQEEIVKSTAVQGLQVEVLYGIFGVKSAGVEKNLYGRWDDKFNDLLKAYRRKETVMNRLNTVTSALGLMSPMLVLWVGAQLVFEGAISLGALIALHTLANQLFSLSSSIVHTGNSFFLASSYLRRVQDVLDAPIEYQPENPVKLEKLKGEIELQRVDFSYTKYTTPSVRNISMRVKPGKKVAIIGKSGSGKSTLARLILGLYQPTQGRILYDGFDLNQLEKSSLRRQIGVVPQDVTLFNRSILENIKIHNPEASLEQVIEAAQIAQIHDEIMKMPMKYNTIISEMGMNISGGQRQRIAVARALVHKPSILVLDEATSSLDYQNEEKMDRYLTNMNCTRVVIAHRLSTVMNADLIIVMDEGRIVEKGTHESLLQKEGFYEKFFSKQMLEKQKIQHVI</sequence>
<evidence type="ECO:0000256" key="7">
    <source>
        <dbReference type="ARBA" id="ARBA00022807"/>
    </source>
</evidence>
<dbReference type="PROSITE" id="PS00211">
    <property type="entry name" value="ABC_TRANSPORTER_1"/>
    <property type="match status" value="1"/>
</dbReference>
<evidence type="ECO:0000256" key="1">
    <source>
        <dbReference type="ARBA" id="ARBA00004651"/>
    </source>
</evidence>
<dbReference type="PROSITE" id="PS50990">
    <property type="entry name" value="PEPTIDASE_C39"/>
    <property type="match status" value="1"/>
</dbReference>
<keyword evidence="5" id="KW-0547">Nucleotide-binding</keyword>
<evidence type="ECO:0000256" key="9">
    <source>
        <dbReference type="ARBA" id="ARBA00022989"/>
    </source>
</evidence>
<comment type="subcellular location">
    <subcellularLocation>
        <location evidence="1">Cell membrane</location>
        <topology evidence="1">Multi-pass membrane protein</topology>
    </subcellularLocation>
</comment>
<dbReference type="Gene3D" id="3.40.50.300">
    <property type="entry name" value="P-loop containing nucleotide triphosphate hydrolases"/>
    <property type="match status" value="1"/>
</dbReference>
<evidence type="ECO:0000256" key="4">
    <source>
        <dbReference type="ARBA" id="ARBA00022692"/>
    </source>
</evidence>
<comment type="caution">
    <text evidence="15">The sequence shown here is derived from an EMBL/GenBank/DDBJ whole genome shotgun (WGS) entry which is preliminary data.</text>
</comment>
<dbReference type="InterPro" id="IPR033839">
    <property type="entry name" value="Lacticin_481_peptidase"/>
</dbReference>
<dbReference type="PROSITE" id="PS50893">
    <property type="entry name" value="ABC_TRANSPORTER_2"/>
    <property type="match status" value="1"/>
</dbReference>
<dbReference type="InterPro" id="IPR003439">
    <property type="entry name" value="ABC_transporter-like_ATP-bd"/>
</dbReference>
<feature type="transmembrane region" description="Helical" evidence="11">
    <location>
        <begin position="303"/>
        <end position="321"/>
    </location>
</feature>
<feature type="transmembrane region" description="Helical" evidence="11">
    <location>
        <begin position="202"/>
        <end position="222"/>
    </location>
</feature>
<feature type="transmembrane region" description="Helical" evidence="11">
    <location>
        <begin position="388"/>
        <end position="408"/>
    </location>
</feature>
<dbReference type="GO" id="GO:0016887">
    <property type="term" value="F:ATP hydrolysis activity"/>
    <property type="evidence" value="ECO:0007669"/>
    <property type="project" value="InterPro"/>
</dbReference>
<dbReference type="Pfam" id="PF00005">
    <property type="entry name" value="ABC_tran"/>
    <property type="match status" value="1"/>
</dbReference>
<gene>
    <name evidence="15" type="ORF">IC620_06915</name>
</gene>
<dbReference type="Gene3D" id="3.90.70.10">
    <property type="entry name" value="Cysteine proteinases"/>
    <property type="match status" value="1"/>
</dbReference>
<dbReference type="RefSeq" id="WP_191139517.1">
    <property type="nucleotide sequence ID" value="NZ_JACXAG020000003.1"/>
</dbReference>
<dbReference type="PANTHER" id="PTHR43394:SF1">
    <property type="entry name" value="ATP-BINDING CASSETTE SUB-FAMILY B MEMBER 10, MITOCHONDRIAL"/>
    <property type="match status" value="1"/>
</dbReference>
<protein>
    <submittedName>
        <fullName evidence="15">Peptidase domain-containing ABC transporter</fullName>
    </submittedName>
</protein>
<evidence type="ECO:0000256" key="3">
    <source>
        <dbReference type="ARBA" id="ARBA00022475"/>
    </source>
</evidence>
<keyword evidence="7" id="KW-0788">Thiol protease</keyword>
<dbReference type="PROSITE" id="PS50929">
    <property type="entry name" value="ABC_TM1F"/>
    <property type="match status" value="1"/>
</dbReference>
<dbReference type="InterPro" id="IPR027417">
    <property type="entry name" value="P-loop_NTPase"/>
</dbReference>
<dbReference type="InterPro" id="IPR039421">
    <property type="entry name" value="Type_1_exporter"/>
</dbReference>
<evidence type="ECO:0000256" key="10">
    <source>
        <dbReference type="ARBA" id="ARBA00023136"/>
    </source>
</evidence>
<organism evidence="15 16">
    <name type="scientific">Polycladospora coralii</name>
    <dbReference type="NCBI Taxonomy" id="2771432"/>
    <lineage>
        <taxon>Bacteria</taxon>
        <taxon>Bacillati</taxon>
        <taxon>Bacillota</taxon>
        <taxon>Bacilli</taxon>
        <taxon>Bacillales</taxon>
        <taxon>Thermoactinomycetaceae</taxon>
        <taxon>Polycladospora</taxon>
    </lineage>
</organism>
<evidence type="ECO:0000313" key="16">
    <source>
        <dbReference type="Proteomes" id="UP000661691"/>
    </source>
</evidence>
<feature type="domain" description="ABC transmembrane type-1" evidence="13">
    <location>
        <begin position="168"/>
        <end position="445"/>
    </location>
</feature>
<dbReference type="GO" id="GO:0005886">
    <property type="term" value="C:plasma membrane"/>
    <property type="evidence" value="ECO:0007669"/>
    <property type="project" value="UniProtKB-SubCell"/>
</dbReference>
<dbReference type="InterPro" id="IPR003593">
    <property type="entry name" value="AAA+_ATPase"/>
</dbReference>
<keyword evidence="4 11" id="KW-0812">Transmembrane</keyword>
<dbReference type="Gene3D" id="1.20.1560.10">
    <property type="entry name" value="ABC transporter type 1, transmembrane domain"/>
    <property type="match status" value="1"/>
</dbReference>
<dbReference type="SUPFAM" id="SSF90123">
    <property type="entry name" value="ABC transporter transmembrane region"/>
    <property type="match status" value="1"/>
</dbReference>
<evidence type="ECO:0000313" key="15">
    <source>
        <dbReference type="EMBL" id="MBD1372090.1"/>
    </source>
</evidence>
<name>A0A926RSY1_9BACL</name>
<dbReference type="GO" id="GO:0005524">
    <property type="term" value="F:ATP binding"/>
    <property type="evidence" value="ECO:0007669"/>
    <property type="project" value="UniProtKB-KW"/>
</dbReference>
<feature type="transmembrane region" description="Helical" evidence="11">
    <location>
        <begin position="164"/>
        <end position="190"/>
    </location>
</feature>
<dbReference type="InterPro" id="IPR017871">
    <property type="entry name" value="ABC_transporter-like_CS"/>
</dbReference>
<keyword evidence="16" id="KW-1185">Reference proteome</keyword>
<dbReference type="GO" id="GO:0015421">
    <property type="term" value="F:ABC-type oligopeptide transporter activity"/>
    <property type="evidence" value="ECO:0007669"/>
    <property type="project" value="TreeGrafter"/>
</dbReference>
<evidence type="ECO:0000259" key="12">
    <source>
        <dbReference type="PROSITE" id="PS50893"/>
    </source>
</evidence>
<keyword evidence="8" id="KW-0067">ATP-binding</keyword>
<reference evidence="15" key="1">
    <citation type="submission" date="2020-09" db="EMBL/GenBank/DDBJ databases">
        <title>A novel bacterium of genus Hazenella, isolated from South China Sea.</title>
        <authorList>
            <person name="Huang H."/>
            <person name="Mo K."/>
            <person name="Hu Y."/>
        </authorList>
    </citation>
    <scope>NUCLEOTIDE SEQUENCE</scope>
    <source>
        <strain evidence="15">IB182357</strain>
    </source>
</reference>
<keyword evidence="3" id="KW-1003">Cell membrane</keyword>
<dbReference type="GO" id="GO:0006508">
    <property type="term" value="P:proteolysis"/>
    <property type="evidence" value="ECO:0007669"/>
    <property type="project" value="InterPro"/>
</dbReference>
<evidence type="ECO:0000259" key="13">
    <source>
        <dbReference type="PROSITE" id="PS50929"/>
    </source>
</evidence>
<proteinExistence type="predicted"/>
<keyword evidence="2" id="KW-0813">Transport</keyword>
<dbReference type="Pfam" id="PF03412">
    <property type="entry name" value="Peptidase_C39"/>
    <property type="match status" value="1"/>
</dbReference>
<evidence type="ECO:0000256" key="2">
    <source>
        <dbReference type="ARBA" id="ARBA00022448"/>
    </source>
</evidence>
<dbReference type="FunFam" id="3.40.50.300:FF:000299">
    <property type="entry name" value="ABC transporter ATP-binding protein/permease"/>
    <property type="match status" value="1"/>
</dbReference>
<feature type="domain" description="Peptidase C39" evidence="14">
    <location>
        <begin position="17"/>
        <end position="136"/>
    </location>
</feature>
<evidence type="ECO:0000256" key="5">
    <source>
        <dbReference type="ARBA" id="ARBA00022741"/>
    </source>
</evidence>
<keyword evidence="10 11" id="KW-0472">Membrane</keyword>
<dbReference type="InterPro" id="IPR036640">
    <property type="entry name" value="ABC1_TM_sf"/>
</dbReference>
<dbReference type="SUPFAM" id="SSF52540">
    <property type="entry name" value="P-loop containing nucleoside triphosphate hydrolases"/>
    <property type="match status" value="1"/>
</dbReference>
<keyword evidence="6" id="KW-0378">Hydrolase</keyword>
<accession>A0A926RSY1</accession>
<evidence type="ECO:0000256" key="6">
    <source>
        <dbReference type="ARBA" id="ARBA00022801"/>
    </source>
</evidence>
<evidence type="ECO:0000259" key="14">
    <source>
        <dbReference type="PROSITE" id="PS50990"/>
    </source>
</evidence>
<dbReference type="CDD" id="cd02425">
    <property type="entry name" value="Peptidase_C39F"/>
    <property type="match status" value="1"/>
</dbReference>
<dbReference type="Proteomes" id="UP000661691">
    <property type="component" value="Unassembled WGS sequence"/>
</dbReference>
<dbReference type="PANTHER" id="PTHR43394">
    <property type="entry name" value="ATP-DEPENDENT PERMEASE MDL1, MITOCHONDRIAL"/>
    <property type="match status" value="1"/>
</dbReference>